<dbReference type="EMBL" id="MZMZ02001098">
    <property type="protein sequence ID" value="RQM29867.1"/>
    <property type="molecule type" value="Genomic_DNA"/>
</dbReference>
<dbReference type="PANTHER" id="PTHR44329:SF214">
    <property type="entry name" value="PROTEIN KINASE DOMAIN-CONTAINING PROTEIN"/>
    <property type="match status" value="1"/>
</dbReference>
<feature type="domain" description="Protein kinase" evidence="2">
    <location>
        <begin position="33"/>
        <end position="314"/>
    </location>
</feature>
<name>A0A3R7YWU0_APHAT</name>
<evidence type="ECO:0000259" key="2">
    <source>
        <dbReference type="PROSITE" id="PS50011"/>
    </source>
</evidence>
<dbReference type="InterPro" id="IPR051681">
    <property type="entry name" value="Ser/Thr_Kinases-Pseudokinases"/>
</dbReference>
<gene>
    <name evidence="3" type="ORF">B5M09_009303</name>
</gene>
<dbReference type="VEuPathDB" id="FungiDB:H257_13004"/>
<feature type="domain" description="Protein kinase" evidence="2">
    <location>
        <begin position="320"/>
        <end position="622"/>
    </location>
</feature>
<evidence type="ECO:0000313" key="4">
    <source>
        <dbReference type="Proteomes" id="UP000284702"/>
    </source>
</evidence>
<accession>A0A3R7YWU0</accession>
<dbReference type="GO" id="GO:0004674">
    <property type="term" value="F:protein serine/threonine kinase activity"/>
    <property type="evidence" value="ECO:0007669"/>
    <property type="project" value="TreeGrafter"/>
</dbReference>
<dbReference type="PANTHER" id="PTHR44329">
    <property type="entry name" value="SERINE/THREONINE-PROTEIN KINASE TNNI3K-RELATED"/>
    <property type="match status" value="1"/>
</dbReference>
<dbReference type="InterPro" id="IPR011009">
    <property type="entry name" value="Kinase-like_dom_sf"/>
</dbReference>
<feature type="region of interest" description="Disordered" evidence="1">
    <location>
        <begin position="299"/>
        <end position="328"/>
    </location>
</feature>
<dbReference type="Pfam" id="PF07714">
    <property type="entry name" value="PK_Tyr_Ser-Thr"/>
    <property type="match status" value="2"/>
</dbReference>
<organism evidence="3 4">
    <name type="scientific">Aphanomyces astaci</name>
    <name type="common">Crayfish plague agent</name>
    <dbReference type="NCBI Taxonomy" id="112090"/>
    <lineage>
        <taxon>Eukaryota</taxon>
        <taxon>Sar</taxon>
        <taxon>Stramenopiles</taxon>
        <taxon>Oomycota</taxon>
        <taxon>Saprolegniomycetes</taxon>
        <taxon>Saprolegniales</taxon>
        <taxon>Verrucalvaceae</taxon>
        <taxon>Aphanomyces</taxon>
    </lineage>
</organism>
<reference evidence="3" key="1">
    <citation type="submission" date="2018-07" db="EMBL/GenBank/DDBJ databases">
        <title>Annotation of Aphanomyces astaci genome assembly.</title>
        <authorList>
            <person name="Studholme D.J."/>
        </authorList>
    </citation>
    <scope>NUCLEOTIDE SEQUENCE [LARGE SCALE GENOMIC DNA]</scope>
    <source>
        <strain evidence="3">Pc</strain>
    </source>
</reference>
<evidence type="ECO:0000313" key="3">
    <source>
        <dbReference type="EMBL" id="RQM29867.1"/>
    </source>
</evidence>
<evidence type="ECO:0000256" key="1">
    <source>
        <dbReference type="SAM" id="MobiDB-lite"/>
    </source>
</evidence>
<dbReference type="SUPFAM" id="SSF56112">
    <property type="entry name" value="Protein kinase-like (PK-like)"/>
    <property type="match status" value="2"/>
</dbReference>
<sequence length="637" mass="70515">MRNPSKPIFATPMPPVQSTADVDWSQYTELEPFKAKYWIDIEDLTIVRPIKSTYMKTEMGNLHGESVLVKSIDTAASTDEIAKSRKALVAEISSMARTQHPNIVGFKGFSISPDMGLVCISEYMESKTLRGLLDNPKQFAKLTWGNDKINYAIDICSALVYMHTLKPTLIHRNVKASKVLLDRSRGKAKLSGFGASRDRSFEQEMTNKIGQMEWSAPELIMDDEDYTEKIDVYSFGVLLTELDTGLLPFSDVKDTMHATTFTNKLVSGALRPKLSPECPAEIAKVVKYCLQQDPHIRPSSAKHQAYTPPTHTLKQTPERAKSVRQDESATSGVMLHASMYPDLAPYFGEYFIDGDDLRMVRQIPASYMRTEMGNLNGASVLVKSMDASASAADKTKSHKALVSEISSLARIAHPNIVGFVGFSINTTSKGLVCVSEFMEGGTLRTLLDNPRQFGRLTWPADKINIALDICSALVYMHSLKPRLIHRNVKASKVLLNKNRSVAKLSGFGGARNRAFDQDMTNNIGDIQWSAPELIMEDEDYTEKVDVYSFGMLLTELDTGLIPFADVKDSMPTTAFTNKIVSGALRPQLSPDCPAEIANVVKHCLQQDPHIRPSSDRVLQMLLAAKAELVATPPPTVV</sequence>
<proteinExistence type="predicted"/>
<dbReference type="InterPro" id="IPR000719">
    <property type="entry name" value="Prot_kinase_dom"/>
</dbReference>
<dbReference type="InterPro" id="IPR001245">
    <property type="entry name" value="Ser-Thr/Tyr_kinase_cat_dom"/>
</dbReference>
<keyword evidence="4" id="KW-1185">Reference proteome</keyword>
<protein>
    <recommendedName>
        <fullName evidence="2">Protein kinase domain-containing protein</fullName>
    </recommendedName>
</protein>
<dbReference type="AlphaFoldDB" id="A0A3R7YWU0"/>
<dbReference type="Gene3D" id="1.10.510.10">
    <property type="entry name" value="Transferase(Phosphotransferase) domain 1"/>
    <property type="match status" value="2"/>
</dbReference>
<comment type="caution">
    <text evidence="3">The sequence shown here is derived from an EMBL/GenBank/DDBJ whole genome shotgun (WGS) entry which is preliminary data.</text>
</comment>
<feature type="compositionally biased region" description="Basic and acidic residues" evidence="1">
    <location>
        <begin position="316"/>
        <end position="327"/>
    </location>
</feature>
<dbReference type="GO" id="GO:0005524">
    <property type="term" value="F:ATP binding"/>
    <property type="evidence" value="ECO:0007669"/>
    <property type="project" value="InterPro"/>
</dbReference>
<dbReference type="PROSITE" id="PS50011">
    <property type="entry name" value="PROTEIN_KINASE_DOM"/>
    <property type="match status" value="2"/>
</dbReference>
<dbReference type="Proteomes" id="UP000284702">
    <property type="component" value="Unassembled WGS sequence"/>
</dbReference>